<comment type="similarity">
    <text evidence="2">Belongs to the VgrG protein family.</text>
</comment>
<proteinExistence type="inferred from homology"/>
<dbReference type="SUPFAM" id="SSF69255">
    <property type="entry name" value="gp5 N-terminal domain-like"/>
    <property type="match status" value="1"/>
</dbReference>
<feature type="region of interest" description="Disordered" evidence="4">
    <location>
        <begin position="590"/>
        <end position="624"/>
    </location>
</feature>
<dbReference type="Proteomes" id="UP000318017">
    <property type="component" value="Chromosome"/>
</dbReference>
<feature type="transmembrane region" description="Helical" evidence="5">
    <location>
        <begin position="811"/>
        <end position="830"/>
    </location>
</feature>
<keyword evidence="3" id="KW-0964">Secreted</keyword>
<dbReference type="NCBIfam" id="TIGR03361">
    <property type="entry name" value="VI_Rhs_Vgr"/>
    <property type="match status" value="1"/>
</dbReference>
<dbReference type="InterPro" id="IPR006533">
    <property type="entry name" value="T6SS_Vgr_RhsGE"/>
</dbReference>
<feature type="transmembrane region" description="Helical" evidence="5">
    <location>
        <begin position="966"/>
        <end position="988"/>
    </location>
</feature>
<keyword evidence="5" id="KW-0472">Membrane</keyword>
<dbReference type="Gene3D" id="4.10.220.110">
    <property type="match status" value="1"/>
</dbReference>
<dbReference type="PANTHER" id="PTHR32305">
    <property type="match status" value="1"/>
</dbReference>
<evidence type="ECO:0000256" key="4">
    <source>
        <dbReference type="SAM" id="MobiDB-lite"/>
    </source>
</evidence>
<feature type="compositionally biased region" description="Basic and acidic residues" evidence="4">
    <location>
        <begin position="836"/>
        <end position="864"/>
    </location>
</feature>
<dbReference type="RefSeq" id="WP_145076828.1">
    <property type="nucleotide sequence ID" value="NZ_CP036298.1"/>
</dbReference>
<evidence type="ECO:0000256" key="5">
    <source>
        <dbReference type="SAM" id="Phobius"/>
    </source>
</evidence>
<sequence>MRLTTPLPEGSLFISKLNGREAISELYSLEWDVQAPRHRQFDIFSLLGKDVRADIELPRSDSVQALVNGQVPELKTRRFCGMVREATERFEDDDFRYFRLTVCPRLWLSTQSSNCRIFQEQTIPEILKKLLHGLNVEYHLHDEYLPRPYCVQYNETQFEFLKRLCAEAGIFFYFKHQYEGQDDEQRQRGERLVLTDAVPGLPLIESYPDLLDLSGDHADGIVEYERSDGGTREDLRITRWNRTQRLVTTKCTVRDQSFQLPGQTLEANEEIVKSVDVGGVQHELKCVDDDLEIFAYPGRYAKCFDGIAPGGDQRPDSLKHIFSQNALVADRQMQRQAAASIAIDGASNCPNLVPGHRFQLSHSGKTTGPYFVLAVQHAAQLNADFRSADSQEELSYENQFTCQAVSLPYQPLEVHTQPRIHGFQTATVVGPENEELFSDKFGRVKVKFNWDRESAANADSSCWIRVAQVWAGNRWGAFFWPRVGHEVVVVFEHGDPDQPLIVGSVYNAKNMPPIQLPGGLKSGGIKSCTVGGNPIENFSCVIFHDNPGREYLQLHSETHECVTSETAKVNYSTGPGINFQGGSNHLMKMFGSGAGGGPSTPLPASAREQSKGESTSKQPWGMANGPNLSEFEGILDRNVIEAIEAFQEVGSGSGGWIAGVIESAGGFPKQGEHAKEAAERVGMKNEVGSLAVVTGNSLEIGLGGEVKHQFAGSTTVVADLEGLVESLLVALATLAVTREKTDFLKWTQGGELKQFYGSKKDIVYGHAVDIHRGTEMKVTAEHFLRGPVRVVVAGNDKLTYGSALSATAHSAVRAIAILLLLFDIAVAIAIKVEMETPPKESEKPEDSDKDKSKAGDSKKNESVKTSESTEASKKPTSAEIAWKKHIDTLAVWSTRGEAVLLKLETLFEQVFAATTQIENDTTKQVDDLKNITFGLVRVETWSKLRDGIKQKAESVKNSIVKNQRELILLAAGIVFFAGIVGCAAAEGLTSNKSDN</sequence>
<dbReference type="PANTHER" id="PTHR32305:SF15">
    <property type="entry name" value="PROTEIN RHSA-RELATED"/>
    <property type="match status" value="1"/>
</dbReference>
<dbReference type="GO" id="GO:0005576">
    <property type="term" value="C:extracellular region"/>
    <property type="evidence" value="ECO:0007669"/>
    <property type="project" value="UniProtKB-SubCell"/>
</dbReference>
<dbReference type="SUPFAM" id="SSF69279">
    <property type="entry name" value="Phage tail proteins"/>
    <property type="match status" value="2"/>
</dbReference>
<dbReference type="SUPFAM" id="SSF69349">
    <property type="entry name" value="Phage fibre proteins"/>
    <property type="match status" value="1"/>
</dbReference>
<dbReference type="InterPro" id="IPR037026">
    <property type="entry name" value="Vgr_OB-fold_dom_sf"/>
</dbReference>
<dbReference type="OrthoDB" id="9762420at2"/>
<accession>A0A518G547</accession>
<keyword evidence="8" id="KW-1185">Reference proteome</keyword>
<evidence type="ECO:0000256" key="1">
    <source>
        <dbReference type="ARBA" id="ARBA00004613"/>
    </source>
</evidence>
<dbReference type="Gene3D" id="2.40.50.230">
    <property type="entry name" value="Gp5 N-terminal domain"/>
    <property type="match status" value="1"/>
</dbReference>
<dbReference type="KEGG" id="ahel:Q31a_20160"/>
<evidence type="ECO:0000313" key="7">
    <source>
        <dbReference type="EMBL" id="QDV23711.1"/>
    </source>
</evidence>
<dbReference type="InterPro" id="IPR017847">
    <property type="entry name" value="T6SS_RhsGE_Vgr_subset"/>
</dbReference>
<dbReference type="Gene3D" id="2.30.110.50">
    <property type="match status" value="1"/>
</dbReference>
<evidence type="ECO:0000256" key="2">
    <source>
        <dbReference type="ARBA" id="ARBA00005558"/>
    </source>
</evidence>
<organism evidence="7 8">
    <name type="scientific">Aureliella helgolandensis</name>
    <dbReference type="NCBI Taxonomy" id="2527968"/>
    <lineage>
        <taxon>Bacteria</taxon>
        <taxon>Pseudomonadati</taxon>
        <taxon>Planctomycetota</taxon>
        <taxon>Planctomycetia</taxon>
        <taxon>Pirellulales</taxon>
        <taxon>Pirellulaceae</taxon>
        <taxon>Aureliella</taxon>
    </lineage>
</organism>
<dbReference type="AlphaFoldDB" id="A0A518G547"/>
<feature type="domain" description="Gp5/Type VI secretion system Vgr protein OB-fold" evidence="6">
    <location>
        <begin position="439"/>
        <end position="506"/>
    </location>
</feature>
<dbReference type="NCBIfam" id="TIGR01646">
    <property type="entry name" value="vgr_GE"/>
    <property type="match status" value="1"/>
</dbReference>
<evidence type="ECO:0000259" key="6">
    <source>
        <dbReference type="Pfam" id="PF04717"/>
    </source>
</evidence>
<dbReference type="InterPro" id="IPR006531">
    <property type="entry name" value="Gp5/Vgr_OB"/>
</dbReference>
<protein>
    <submittedName>
        <fullName evidence="7">Phage-related baseplate assembly protein</fullName>
    </submittedName>
</protein>
<reference evidence="7 8" key="1">
    <citation type="submission" date="2019-02" db="EMBL/GenBank/DDBJ databases">
        <title>Deep-cultivation of Planctomycetes and their phenomic and genomic characterization uncovers novel biology.</title>
        <authorList>
            <person name="Wiegand S."/>
            <person name="Jogler M."/>
            <person name="Boedeker C."/>
            <person name="Pinto D."/>
            <person name="Vollmers J."/>
            <person name="Rivas-Marin E."/>
            <person name="Kohn T."/>
            <person name="Peeters S.H."/>
            <person name="Heuer A."/>
            <person name="Rast P."/>
            <person name="Oberbeckmann S."/>
            <person name="Bunk B."/>
            <person name="Jeske O."/>
            <person name="Meyerdierks A."/>
            <person name="Storesund J.E."/>
            <person name="Kallscheuer N."/>
            <person name="Luecker S."/>
            <person name="Lage O.M."/>
            <person name="Pohl T."/>
            <person name="Merkel B.J."/>
            <person name="Hornburger P."/>
            <person name="Mueller R.-W."/>
            <person name="Bruemmer F."/>
            <person name="Labrenz M."/>
            <person name="Spormann A.M."/>
            <person name="Op den Camp H."/>
            <person name="Overmann J."/>
            <person name="Amann R."/>
            <person name="Jetten M.S.M."/>
            <person name="Mascher T."/>
            <person name="Medema M.H."/>
            <person name="Devos D.P."/>
            <person name="Kaster A.-K."/>
            <person name="Ovreas L."/>
            <person name="Rohde M."/>
            <person name="Galperin M.Y."/>
            <person name="Jogler C."/>
        </authorList>
    </citation>
    <scope>NUCLEOTIDE SEQUENCE [LARGE SCALE GENOMIC DNA]</scope>
    <source>
        <strain evidence="7 8">Q31a</strain>
    </source>
</reference>
<dbReference type="Pfam" id="PF05954">
    <property type="entry name" value="Phage_GPD"/>
    <property type="match status" value="1"/>
</dbReference>
<dbReference type="Gene3D" id="3.55.50.10">
    <property type="entry name" value="Baseplate protein-like domains"/>
    <property type="match status" value="1"/>
</dbReference>
<evidence type="ECO:0000313" key="8">
    <source>
        <dbReference type="Proteomes" id="UP000318017"/>
    </source>
</evidence>
<evidence type="ECO:0000256" key="3">
    <source>
        <dbReference type="ARBA" id="ARBA00022525"/>
    </source>
</evidence>
<dbReference type="InterPro" id="IPR050708">
    <property type="entry name" value="T6SS_VgrG/RHS"/>
</dbReference>
<keyword evidence="5" id="KW-0812">Transmembrane</keyword>
<gene>
    <name evidence="7" type="ORF">Q31a_20160</name>
</gene>
<name>A0A518G547_9BACT</name>
<comment type="subcellular location">
    <subcellularLocation>
        <location evidence="1">Secreted</location>
    </subcellularLocation>
</comment>
<keyword evidence="5" id="KW-1133">Transmembrane helix</keyword>
<dbReference type="Pfam" id="PF04717">
    <property type="entry name" value="Phage_base_V"/>
    <property type="match status" value="1"/>
</dbReference>
<feature type="region of interest" description="Disordered" evidence="4">
    <location>
        <begin position="836"/>
        <end position="877"/>
    </location>
</feature>
<dbReference type="EMBL" id="CP036298">
    <property type="protein sequence ID" value="QDV23711.1"/>
    <property type="molecule type" value="Genomic_DNA"/>
</dbReference>